<evidence type="ECO:0000256" key="3">
    <source>
        <dbReference type="ARBA" id="ARBA00042340"/>
    </source>
</evidence>
<evidence type="ECO:0000259" key="6">
    <source>
        <dbReference type="Pfam" id="PF01557"/>
    </source>
</evidence>
<dbReference type="InterPro" id="IPR036663">
    <property type="entry name" value="Fumarylacetoacetase_C_sf"/>
</dbReference>
<sequence length="229" mass="24760">MSAENISNFRKFGKKIICVGRNYKALAAEQGNPIPESPIVFLKPTTSYIEPGQDIVIPPGCNEFFHEVELGVVIGTRAKDVAENDVMKHVAGYALCLDMTAMDFQLAAKADGQPWALAKGFDTACPVSEFIPKEKIPDTSAARLWLKVDGDMKQDSSTSDMIFPVPHVLSYLSRYFTLEPGDIVLTGSPAGAGPVSRDQVIDAGLEAGGQALTSFTFSICLEQTMHTID</sequence>
<feature type="domain" description="Fumarylacetoacetase-like C-terminal" evidence="6">
    <location>
        <begin position="15"/>
        <end position="197"/>
    </location>
</feature>
<evidence type="ECO:0000256" key="2">
    <source>
        <dbReference type="ARBA" id="ARBA00022723"/>
    </source>
</evidence>
<dbReference type="PANTHER" id="PTHR11820:SF7">
    <property type="entry name" value="ACYLPYRUVASE FAHD1, MITOCHONDRIAL"/>
    <property type="match status" value="1"/>
</dbReference>
<dbReference type="Pfam" id="PF01557">
    <property type="entry name" value="FAA_hydrolase"/>
    <property type="match status" value="1"/>
</dbReference>
<gene>
    <name evidence="7" type="ORF">MAR_014658</name>
</gene>
<dbReference type="Gene3D" id="3.90.850.10">
    <property type="entry name" value="Fumarylacetoacetase-like, C-terminal domain"/>
    <property type="match status" value="1"/>
</dbReference>
<evidence type="ECO:0000256" key="1">
    <source>
        <dbReference type="ARBA" id="ARBA00010211"/>
    </source>
</evidence>
<organism evidence="7 8">
    <name type="scientific">Mya arenaria</name>
    <name type="common">Soft-shell clam</name>
    <dbReference type="NCBI Taxonomy" id="6604"/>
    <lineage>
        <taxon>Eukaryota</taxon>
        <taxon>Metazoa</taxon>
        <taxon>Spiralia</taxon>
        <taxon>Lophotrochozoa</taxon>
        <taxon>Mollusca</taxon>
        <taxon>Bivalvia</taxon>
        <taxon>Autobranchia</taxon>
        <taxon>Heteroconchia</taxon>
        <taxon>Euheterodonta</taxon>
        <taxon>Imparidentia</taxon>
        <taxon>Neoheterodontei</taxon>
        <taxon>Myida</taxon>
        <taxon>Myoidea</taxon>
        <taxon>Myidae</taxon>
        <taxon>Mya</taxon>
    </lineage>
</organism>
<dbReference type="PANTHER" id="PTHR11820">
    <property type="entry name" value="ACYLPYRUVASE"/>
    <property type="match status" value="1"/>
</dbReference>
<comment type="similarity">
    <text evidence="1">Belongs to the FAH family.</text>
</comment>
<evidence type="ECO:0000256" key="5">
    <source>
        <dbReference type="ARBA" id="ARBA00044973"/>
    </source>
</evidence>
<dbReference type="InterPro" id="IPR011234">
    <property type="entry name" value="Fumarylacetoacetase-like_C"/>
</dbReference>
<evidence type="ECO:0000256" key="4">
    <source>
        <dbReference type="ARBA" id="ARBA00044911"/>
    </source>
</evidence>
<name>A0ABY7FH37_MYAAR</name>
<keyword evidence="8" id="KW-1185">Reference proteome</keyword>
<proteinExistence type="inferred from homology"/>
<comment type="catalytic activity">
    <reaction evidence="4">
        <text>oxaloacetate = enol-oxaloacetate</text>
        <dbReference type="Rhea" id="RHEA:16021"/>
        <dbReference type="ChEBI" id="CHEBI:16452"/>
        <dbReference type="ChEBI" id="CHEBI:17479"/>
        <dbReference type="EC" id="5.3.2.2"/>
    </reaction>
    <physiologicalReaction direction="right-to-left" evidence="4">
        <dbReference type="Rhea" id="RHEA:16023"/>
    </physiologicalReaction>
</comment>
<dbReference type="SUPFAM" id="SSF56529">
    <property type="entry name" value="FAH"/>
    <property type="match status" value="1"/>
</dbReference>
<dbReference type="EC" id="5.3.2.2" evidence="5"/>
<dbReference type="Proteomes" id="UP001164746">
    <property type="component" value="Chromosome 12"/>
</dbReference>
<dbReference type="EMBL" id="CP111023">
    <property type="protein sequence ID" value="WAR20684.1"/>
    <property type="molecule type" value="Genomic_DNA"/>
</dbReference>
<evidence type="ECO:0000313" key="7">
    <source>
        <dbReference type="EMBL" id="WAR20684.1"/>
    </source>
</evidence>
<reference evidence="7" key="1">
    <citation type="submission" date="2022-11" db="EMBL/GenBank/DDBJ databases">
        <title>Centuries of genome instability and evolution in soft-shell clam transmissible cancer (bioRxiv).</title>
        <authorList>
            <person name="Hart S.F.M."/>
            <person name="Yonemitsu M.A."/>
            <person name="Giersch R.M."/>
            <person name="Beal B.F."/>
            <person name="Arriagada G."/>
            <person name="Davis B.W."/>
            <person name="Ostrander E.A."/>
            <person name="Goff S.P."/>
            <person name="Metzger M.J."/>
        </authorList>
    </citation>
    <scope>NUCLEOTIDE SEQUENCE</scope>
    <source>
        <strain evidence="7">MELC-2E11</strain>
        <tissue evidence="7">Siphon/mantle</tissue>
    </source>
</reference>
<accession>A0ABY7FH37</accession>
<evidence type="ECO:0000313" key="8">
    <source>
        <dbReference type="Proteomes" id="UP001164746"/>
    </source>
</evidence>
<keyword evidence="2" id="KW-0479">Metal-binding</keyword>
<protein>
    <recommendedName>
        <fullName evidence="5">oxaloacetate tautomerase</fullName>
        <ecNumber evidence="5">5.3.2.2</ecNumber>
    </recommendedName>
    <alternativeName>
        <fullName evidence="3">Fumarylacetoacetate hydrolase domain-containing protein 1</fullName>
    </alternativeName>
</protein>